<proteinExistence type="predicted"/>
<dbReference type="STRING" id="78245.Xaut_0240"/>
<keyword evidence="1" id="KW-1133">Transmembrane helix</keyword>
<accession>A7IBV5</accession>
<sequence>MFDMSNLPLSGGLLGAAALYAGLSLFVTGPLVGERMVEKMDWAGTCAAQIRTAAEAQRPEATPSPRLDCGALLGGFLGRDGAKLCAAYGPLLDPIGRAQDAAEAAKRSFDRQRLEHAAAGATTRCDCASATTLENRRVALALHAGSARFITPPSIRTLRSDLMTSLASPACALKG</sequence>
<dbReference type="OrthoDB" id="8450449at2"/>
<dbReference type="eggNOG" id="ENOG502ZDHX">
    <property type="taxonomic scope" value="Bacteria"/>
</dbReference>
<evidence type="ECO:0000313" key="3">
    <source>
        <dbReference type="Proteomes" id="UP000002417"/>
    </source>
</evidence>
<evidence type="ECO:0000256" key="1">
    <source>
        <dbReference type="SAM" id="Phobius"/>
    </source>
</evidence>
<keyword evidence="1" id="KW-0812">Transmembrane</keyword>
<keyword evidence="3" id="KW-1185">Reference proteome</keyword>
<dbReference type="AlphaFoldDB" id="A7IBV5"/>
<dbReference type="HOGENOM" id="CLU_1531941_0_0_5"/>
<name>A7IBV5_XANP2</name>
<reference evidence="2 3" key="1">
    <citation type="submission" date="2007-07" db="EMBL/GenBank/DDBJ databases">
        <title>Complete sequence of chromosome of Xanthobacter autotrophicus Py2.</title>
        <authorList>
            <consortium name="US DOE Joint Genome Institute"/>
            <person name="Copeland A."/>
            <person name="Lucas S."/>
            <person name="Lapidus A."/>
            <person name="Barry K."/>
            <person name="Glavina del Rio T."/>
            <person name="Hammon N."/>
            <person name="Israni S."/>
            <person name="Dalin E."/>
            <person name="Tice H."/>
            <person name="Pitluck S."/>
            <person name="Sims D."/>
            <person name="Brettin T."/>
            <person name="Bruce D."/>
            <person name="Detter J.C."/>
            <person name="Han C."/>
            <person name="Tapia R."/>
            <person name="Brainard J."/>
            <person name="Schmutz J."/>
            <person name="Larimer F."/>
            <person name="Land M."/>
            <person name="Hauser L."/>
            <person name="Kyrpides N."/>
            <person name="Kim E."/>
            <person name="Ensigns S.A."/>
            <person name="Richardson P."/>
        </authorList>
    </citation>
    <scope>NUCLEOTIDE SEQUENCE [LARGE SCALE GENOMIC DNA]</scope>
    <source>
        <strain evidence="3">ATCC BAA-1158 / Py2</strain>
    </source>
</reference>
<gene>
    <name evidence="2" type="ordered locus">Xaut_0240</name>
</gene>
<keyword evidence="1" id="KW-0472">Membrane</keyword>
<organism evidence="2 3">
    <name type="scientific">Xanthobacter autotrophicus (strain ATCC BAA-1158 / Py2)</name>
    <dbReference type="NCBI Taxonomy" id="78245"/>
    <lineage>
        <taxon>Bacteria</taxon>
        <taxon>Pseudomonadati</taxon>
        <taxon>Pseudomonadota</taxon>
        <taxon>Alphaproteobacteria</taxon>
        <taxon>Hyphomicrobiales</taxon>
        <taxon>Xanthobacteraceae</taxon>
        <taxon>Xanthobacter</taxon>
    </lineage>
</organism>
<dbReference type="KEGG" id="xau:Xaut_0240"/>
<evidence type="ECO:0000313" key="2">
    <source>
        <dbReference type="EMBL" id="ABS65498.1"/>
    </source>
</evidence>
<dbReference type="Proteomes" id="UP000002417">
    <property type="component" value="Chromosome"/>
</dbReference>
<feature type="transmembrane region" description="Helical" evidence="1">
    <location>
        <begin position="12"/>
        <end position="32"/>
    </location>
</feature>
<protein>
    <submittedName>
        <fullName evidence="2">Uncharacterized protein</fullName>
    </submittedName>
</protein>
<dbReference type="EMBL" id="CP000781">
    <property type="protein sequence ID" value="ABS65498.1"/>
    <property type="molecule type" value="Genomic_DNA"/>
</dbReference>